<evidence type="ECO:0000313" key="2">
    <source>
        <dbReference type="Proteomes" id="UP000250557"/>
    </source>
</evidence>
<organism evidence="1 2">
    <name type="scientific">Mucilaginibacter rubeus</name>
    <dbReference type="NCBI Taxonomy" id="2027860"/>
    <lineage>
        <taxon>Bacteria</taxon>
        <taxon>Pseudomonadati</taxon>
        <taxon>Bacteroidota</taxon>
        <taxon>Sphingobacteriia</taxon>
        <taxon>Sphingobacteriales</taxon>
        <taxon>Sphingobacteriaceae</taxon>
        <taxon>Mucilaginibacter</taxon>
    </lineage>
</organism>
<evidence type="ECO:0000313" key="1">
    <source>
        <dbReference type="EMBL" id="QEM03122.1"/>
    </source>
</evidence>
<protein>
    <recommendedName>
        <fullName evidence="3">Lipid A biosynthesis acyltransferase</fullName>
    </recommendedName>
</protein>
<reference evidence="1 2" key="1">
    <citation type="submission" date="2019-08" db="EMBL/GenBank/DDBJ databases">
        <title>Comparative genome analysis confer to the adaptation heavy metal polluted environment.</title>
        <authorList>
            <person name="Li Y."/>
        </authorList>
    </citation>
    <scope>NUCLEOTIDE SEQUENCE [LARGE SCALE GENOMIC DNA]</scope>
    <source>
        <strain evidence="1 2">P2</strain>
    </source>
</reference>
<name>A0AAE6JE28_9SPHI</name>
<dbReference type="AlphaFoldDB" id="A0AAE6JE28"/>
<gene>
    <name evidence="1" type="ORF">DIU31_006145</name>
</gene>
<proteinExistence type="predicted"/>
<accession>A0AAE6JE28</accession>
<evidence type="ECO:0008006" key="3">
    <source>
        <dbReference type="Google" id="ProtNLM"/>
    </source>
</evidence>
<dbReference type="EMBL" id="CP043451">
    <property type="protein sequence ID" value="QEM03122.1"/>
    <property type="molecule type" value="Genomic_DNA"/>
</dbReference>
<sequence>MKRSMYLNERKKLQDLCVNDHNDELLTNHSFNFVSAHLSNFIPHLKVSEHAQIFQEILFHQKLSWLDIQFENIPDLVSVNGLTNSLLSQIKTKPAVLCTFHLGSIRLLNLMLGHYGIKFALILSEAAIAEYQDIYLEIYKKHNCYGANGSFTIISAQSPSAALQMLKAVKRGESLLLYVDGNTGTGKTNLTNERLLKVNFLAESIHARTGAAYIAHLANIPLITAASFRNSLDDIQIKFFEPMCPDSEPDREEFISKAIRLTYEQLSNLVQCYPGQWETWLSLHRFIKPELFNQPEKRYDKIAHKKFYSFNLDKFGLFMVDLKCYLFDKRKYQGIEISNELYHTLKSCINAKINRSEIEANIIDQLTQKGVLA</sequence>
<dbReference type="Proteomes" id="UP000250557">
    <property type="component" value="Chromosome"/>
</dbReference>